<evidence type="ECO:0000313" key="3">
    <source>
        <dbReference type="EMBL" id="KAA8899742.1"/>
    </source>
</evidence>
<dbReference type="PANTHER" id="PTHR46064">
    <property type="entry name" value="QUEUINE TRNA-RIBOSYLTRANSFERASE ACCESSORY SUBUNIT 2"/>
    <property type="match status" value="1"/>
</dbReference>
<accession>A0A642UIR8</accession>
<dbReference type="EMBL" id="SWFS01000515">
    <property type="protein sequence ID" value="KAA8899742.1"/>
    <property type="molecule type" value="Genomic_DNA"/>
</dbReference>
<dbReference type="PANTHER" id="PTHR46064:SF1">
    <property type="entry name" value="QUEUINE TRNA-RIBOSYLTRANSFERASE ACCESSORY SUBUNIT 2"/>
    <property type="match status" value="1"/>
</dbReference>
<feature type="domain" description="tRNA-guanine(15) transglycosylase-like" evidence="2">
    <location>
        <begin position="24"/>
        <end position="423"/>
    </location>
</feature>
<protein>
    <recommendedName>
        <fullName evidence="2">tRNA-guanine(15) transglycosylase-like domain-containing protein</fullName>
    </recommendedName>
</protein>
<dbReference type="OrthoDB" id="27601at2759"/>
<evidence type="ECO:0000259" key="2">
    <source>
        <dbReference type="Pfam" id="PF01702"/>
    </source>
</evidence>
<dbReference type="VEuPathDB" id="FungiDB:TRICI_006307"/>
<reference evidence="3" key="1">
    <citation type="journal article" date="2019" name="G3 (Bethesda)">
        <title>Genome Assemblies of Two Rare Opportunistic Yeast Pathogens: Diutina rugosa (syn. Candida rugosa) and Trichomonascus ciferrii (syn. Candida ciferrii).</title>
        <authorList>
            <person name="Mixao V."/>
            <person name="Saus E."/>
            <person name="Hansen A.P."/>
            <person name="Lass-Florl C."/>
            <person name="Gabaldon T."/>
        </authorList>
    </citation>
    <scope>NUCLEOTIDE SEQUENCE</scope>
    <source>
        <strain evidence="3">CBS 4856</strain>
    </source>
</reference>
<gene>
    <name evidence="3" type="ORF">TRICI_006307</name>
</gene>
<dbReference type="AlphaFoldDB" id="A0A642UIR8"/>
<dbReference type="Gene3D" id="3.20.20.105">
    <property type="entry name" value="Queuine tRNA-ribosyltransferase-like"/>
    <property type="match status" value="1"/>
</dbReference>
<dbReference type="InterPro" id="IPR036511">
    <property type="entry name" value="TGT-like_sf"/>
</dbReference>
<feature type="region of interest" description="Disordered" evidence="1">
    <location>
        <begin position="248"/>
        <end position="268"/>
    </location>
</feature>
<sequence length="475" mass="51838">MNTGDDDDMIRGGFEVLKTCSGSSARTGVYKVAGKQAIATPGFLAATSRGVVPHLTPDNVKRLENAFAGFSVAAEDFLDRLPQEERIPFLNGSDMRRLLGLPEDLPIVASPRRSSPVAVSVPNTNDAVSIMTSEGTKKMPLDAYLRFVKAFNPDVVLAPPDLPNLSPGGRPGGNRIRKMANRAEKWLDATLDFCTATDTAACTAAPNWPVFAVVLPSVPDATQREYLAAVGERRRRISGLSFWGTEDYMRPATRQQQRDASQKPEGDPANVAKAIAENGLEPLVRFYALGCATPQEVLDRVAQGMDLFQGDCCTQFTDAGIALDFSFPPPEAPESDDARLELGSNLWDEKYATDMRRLSATSTATGSHNRAYIHHLLKAREMTSWVLLQMNNVDVLSRFFAGIRTSIANGTFAQDHARFVAVYGDVASAKSFRDQYRGKSTGPTARGYAVGHLEQEMRKNTGSTTKINDPPFRKL</sequence>
<comment type="caution">
    <text evidence="3">The sequence shown here is derived from an EMBL/GenBank/DDBJ whole genome shotgun (WGS) entry which is preliminary data.</text>
</comment>
<evidence type="ECO:0000256" key="1">
    <source>
        <dbReference type="SAM" id="MobiDB-lite"/>
    </source>
</evidence>
<feature type="compositionally biased region" description="Basic and acidic residues" evidence="1">
    <location>
        <begin position="256"/>
        <end position="266"/>
    </location>
</feature>
<name>A0A642UIR8_9ASCO</name>
<proteinExistence type="predicted"/>
<dbReference type="Proteomes" id="UP000761534">
    <property type="component" value="Unassembled WGS sequence"/>
</dbReference>
<evidence type="ECO:0000313" key="4">
    <source>
        <dbReference type="Proteomes" id="UP000761534"/>
    </source>
</evidence>
<dbReference type="InterPro" id="IPR002616">
    <property type="entry name" value="tRNA_ribo_trans-like"/>
</dbReference>
<dbReference type="InterPro" id="IPR050852">
    <property type="entry name" value="Queuine_tRNA-ribosyltrfase"/>
</dbReference>
<keyword evidence="4" id="KW-1185">Reference proteome</keyword>
<dbReference type="Pfam" id="PF01702">
    <property type="entry name" value="TGT"/>
    <property type="match status" value="1"/>
</dbReference>
<dbReference type="GO" id="GO:0006400">
    <property type="term" value="P:tRNA modification"/>
    <property type="evidence" value="ECO:0007669"/>
    <property type="project" value="InterPro"/>
</dbReference>
<organism evidence="3 4">
    <name type="scientific">Trichomonascus ciferrii</name>
    <dbReference type="NCBI Taxonomy" id="44093"/>
    <lineage>
        <taxon>Eukaryota</taxon>
        <taxon>Fungi</taxon>
        <taxon>Dikarya</taxon>
        <taxon>Ascomycota</taxon>
        <taxon>Saccharomycotina</taxon>
        <taxon>Dipodascomycetes</taxon>
        <taxon>Dipodascales</taxon>
        <taxon>Trichomonascaceae</taxon>
        <taxon>Trichomonascus</taxon>
        <taxon>Trichomonascus ciferrii complex</taxon>
    </lineage>
</organism>
<dbReference type="SUPFAM" id="SSF51713">
    <property type="entry name" value="tRNA-guanine transglycosylase"/>
    <property type="match status" value="1"/>
</dbReference>